<feature type="transmembrane region" description="Helical" evidence="1">
    <location>
        <begin position="31"/>
        <end position="56"/>
    </location>
</feature>
<reference evidence="3" key="1">
    <citation type="journal article" date="2019" name="Int. J. Syst. Evol. Microbiol.">
        <title>The Global Catalogue of Microorganisms (GCM) 10K type strain sequencing project: providing services to taxonomists for standard genome sequencing and annotation.</title>
        <authorList>
            <consortium name="The Broad Institute Genomics Platform"/>
            <consortium name="The Broad Institute Genome Sequencing Center for Infectious Disease"/>
            <person name="Wu L."/>
            <person name="Ma J."/>
        </authorList>
    </citation>
    <scope>NUCLEOTIDE SEQUENCE [LARGE SCALE GENOMIC DNA]</scope>
    <source>
        <strain evidence="3">KCTC 42586</strain>
    </source>
</reference>
<keyword evidence="1" id="KW-1133">Transmembrane helix</keyword>
<keyword evidence="3" id="KW-1185">Reference proteome</keyword>
<comment type="caution">
    <text evidence="2">The sequence shown here is derived from an EMBL/GenBank/DDBJ whole genome shotgun (WGS) entry which is preliminary data.</text>
</comment>
<gene>
    <name evidence="2" type="ORF">ACFPQ9_41460</name>
</gene>
<dbReference type="RefSeq" id="WP_380864903.1">
    <property type="nucleotide sequence ID" value="NZ_JBHSKM010000046.1"/>
</dbReference>
<proteinExistence type="predicted"/>
<evidence type="ECO:0000313" key="2">
    <source>
        <dbReference type="EMBL" id="MFC5220300.1"/>
    </source>
</evidence>
<dbReference type="EMBL" id="JBHSKM010000046">
    <property type="protein sequence ID" value="MFC5220300.1"/>
    <property type="molecule type" value="Genomic_DNA"/>
</dbReference>
<evidence type="ECO:0000313" key="3">
    <source>
        <dbReference type="Proteomes" id="UP001596263"/>
    </source>
</evidence>
<dbReference type="Proteomes" id="UP001596263">
    <property type="component" value="Unassembled WGS sequence"/>
</dbReference>
<sequence>MRRSPSRTPSLTFSVADRPSAACSTHGPSRLFGVVTTVLLPVFATVLAVEPLAVWLRRVVR</sequence>
<accession>A0ABW0D0J7</accession>
<evidence type="ECO:0000256" key="1">
    <source>
        <dbReference type="SAM" id="Phobius"/>
    </source>
</evidence>
<name>A0ABW0D0J7_STRCD</name>
<protein>
    <submittedName>
        <fullName evidence="2">Uncharacterized protein</fullName>
    </submittedName>
</protein>
<organism evidence="2 3">
    <name type="scientific">Streptomyces coerulescens</name>
    <dbReference type="NCBI Taxonomy" id="29304"/>
    <lineage>
        <taxon>Bacteria</taxon>
        <taxon>Bacillati</taxon>
        <taxon>Actinomycetota</taxon>
        <taxon>Actinomycetes</taxon>
        <taxon>Kitasatosporales</taxon>
        <taxon>Streptomycetaceae</taxon>
        <taxon>Streptomyces</taxon>
    </lineage>
</organism>
<keyword evidence="1" id="KW-0472">Membrane</keyword>
<keyword evidence="1" id="KW-0812">Transmembrane</keyword>